<dbReference type="eggNOG" id="ENOG502RZSR">
    <property type="taxonomic scope" value="Eukaryota"/>
</dbReference>
<evidence type="ECO:0000256" key="5">
    <source>
        <dbReference type="ARBA" id="ARBA00022692"/>
    </source>
</evidence>
<evidence type="ECO:0000256" key="12">
    <source>
        <dbReference type="ARBA" id="ARBA00023242"/>
    </source>
</evidence>
<dbReference type="FunCoup" id="C4QZT7">
    <property type="interactions" value="143"/>
</dbReference>
<evidence type="ECO:0000256" key="7">
    <source>
        <dbReference type="ARBA" id="ARBA00022927"/>
    </source>
</evidence>
<evidence type="ECO:0000256" key="9">
    <source>
        <dbReference type="ARBA" id="ARBA00023010"/>
    </source>
</evidence>
<dbReference type="GO" id="GO:0051028">
    <property type="term" value="P:mRNA transport"/>
    <property type="evidence" value="ECO:0007669"/>
    <property type="project" value="UniProtKB-KW"/>
</dbReference>
<feature type="transmembrane region" description="Helical" evidence="13">
    <location>
        <begin position="145"/>
        <end position="166"/>
    </location>
</feature>
<evidence type="ECO:0000256" key="4">
    <source>
        <dbReference type="ARBA" id="ARBA00022448"/>
    </source>
</evidence>
<dbReference type="AlphaFoldDB" id="C4QZT7"/>
<dbReference type="STRING" id="644223.C4QZT7"/>
<evidence type="ECO:0000313" key="15">
    <source>
        <dbReference type="Proteomes" id="UP000000314"/>
    </source>
</evidence>
<dbReference type="OMA" id="WQTANLF"/>
<evidence type="ECO:0000256" key="10">
    <source>
        <dbReference type="ARBA" id="ARBA00023132"/>
    </source>
</evidence>
<sequence length="620" mass="70848">MTIEDAKPKLIYYKTIFEQVQRKRLSFVNRIVVLLTFFSSLFIGIFAGSSLWFWPLKWLLLGVSLILVRHCKESTQTLENPGFKTFFRQILGQIFCADFVSHLLAYGISGFTYWVILFSQKSDDLTYYIITPTRTVLPYINDQFVYFWFFFGTLVLWQSIQQAVFLRNKLNFQIGVYRIEPRSEFNLINFTTVLSGSLTSSVLVSLSTPILYVLSRSSVYNVLLYPFYWVLGLNHNRPHLNIGFGLFCSLFYHSLLLTLQWEFVNLVYDIYVRIGCIDKDKALSLQSADPVNTLLSGLKDVNHPFVQFTAFQELAYIATSSKPEDRKLFYSVHSKNSYVWNTILEECTSYINENIKHIERRMVEFDDITKFLQPRPAEISGGLRRSELAVPPTIFGNSKHQASSEGTPEYDSANEIFATPTSPGKLSSQFYSLAHDYNNIDNIHLVVQPIQKVLLGYYQLLIQSSIGVPFRKTLSREAASRVKNPVLLGNIIIAFSTFLLHSQTEDKVGVVKGSLAQALEILAKLISATGNFTDHPPLPPTMLETEQPKTHIIAIIHDLSMKQFFELAVKFNHVLNDLILSPTVFKLAKWSIDTAIEEQKKQETLQKKQTLKATGVSILH</sequence>
<keyword evidence="5 13" id="KW-0812">Transmembrane</keyword>
<evidence type="ECO:0000313" key="14">
    <source>
        <dbReference type="EMBL" id="CAY68761.1"/>
    </source>
</evidence>
<dbReference type="RefSeq" id="XP_002491041.1">
    <property type="nucleotide sequence ID" value="XM_002490996.1"/>
</dbReference>
<gene>
    <name evidence="14" type="ordered locus">PAS_chr2-1_0154</name>
</gene>
<feature type="transmembrane region" description="Helical" evidence="13">
    <location>
        <begin position="242"/>
        <end position="261"/>
    </location>
</feature>
<feature type="transmembrane region" description="Helical" evidence="13">
    <location>
        <begin position="27"/>
        <end position="46"/>
    </location>
</feature>
<keyword evidence="6" id="KW-0509">mRNA transport</keyword>
<keyword evidence="15" id="KW-1185">Reference proteome</keyword>
<dbReference type="InterPro" id="IPR019049">
    <property type="entry name" value="Nucleoporin_prot_Ndc1/Nup"/>
</dbReference>
<dbReference type="OrthoDB" id="67850at2759"/>
<evidence type="ECO:0000256" key="6">
    <source>
        <dbReference type="ARBA" id="ARBA00022816"/>
    </source>
</evidence>
<evidence type="ECO:0000256" key="8">
    <source>
        <dbReference type="ARBA" id="ARBA00022989"/>
    </source>
</evidence>
<dbReference type="PANTHER" id="PTHR13269">
    <property type="entry name" value="NUCLEOPORIN NDC1"/>
    <property type="match status" value="1"/>
</dbReference>
<proteinExistence type="inferred from homology"/>
<dbReference type="EMBL" id="FN392320">
    <property type="protein sequence ID" value="CAY68761.1"/>
    <property type="molecule type" value="Genomic_DNA"/>
</dbReference>
<organism evidence="14 15">
    <name type="scientific">Komagataella phaffii (strain GS115 / ATCC 20864)</name>
    <name type="common">Yeast</name>
    <name type="synonym">Pichia pastoris</name>
    <dbReference type="NCBI Taxonomy" id="644223"/>
    <lineage>
        <taxon>Eukaryota</taxon>
        <taxon>Fungi</taxon>
        <taxon>Dikarya</taxon>
        <taxon>Ascomycota</taxon>
        <taxon>Saccharomycotina</taxon>
        <taxon>Pichiomycetes</taxon>
        <taxon>Pichiales</taxon>
        <taxon>Pichiaceae</taxon>
        <taxon>Komagataella</taxon>
    </lineage>
</organism>
<reference evidence="14 15" key="1">
    <citation type="journal article" date="2009" name="Nat. Biotechnol.">
        <title>Genome sequence of the recombinant protein production host Pichia pastoris.</title>
        <authorList>
            <person name="De Schutter K."/>
            <person name="Lin Y.C."/>
            <person name="Tiels P."/>
            <person name="Van Hecke A."/>
            <person name="Glinka S."/>
            <person name="Weber-Lehmann J."/>
            <person name="Rouze P."/>
            <person name="Van de Peer Y."/>
            <person name="Callewaert N."/>
        </authorList>
    </citation>
    <scope>NUCLEOTIDE SEQUENCE [LARGE SCALE GENOMIC DNA]</scope>
    <source>
        <strain evidence="15">GS115 / ATCC 20864</strain>
    </source>
</reference>
<evidence type="ECO:0000256" key="13">
    <source>
        <dbReference type="SAM" id="Phobius"/>
    </source>
</evidence>
<keyword evidence="11 13" id="KW-0472">Membrane</keyword>
<keyword evidence="8 13" id="KW-1133">Transmembrane helix</keyword>
<dbReference type="GO" id="GO:0005816">
    <property type="term" value="C:spindle pole body"/>
    <property type="evidence" value="ECO:0007669"/>
    <property type="project" value="TreeGrafter"/>
</dbReference>
<feature type="transmembrane region" description="Helical" evidence="13">
    <location>
        <begin position="210"/>
        <end position="230"/>
    </location>
</feature>
<dbReference type="KEGG" id="ppa:PAS_chr2-1_0154"/>
<dbReference type="GeneID" id="8198538"/>
<feature type="transmembrane region" description="Helical" evidence="13">
    <location>
        <begin position="90"/>
        <end position="116"/>
    </location>
</feature>
<evidence type="ECO:0000256" key="11">
    <source>
        <dbReference type="ARBA" id="ARBA00023136"/>
    </source>
</evidence>
<dbReference type="PANTHER" id="PTHR13269:SF6">
    <property type="entry name" value="NUCLEOPORIN NDC1"/>
    <property type="match status" value="1"/>
</dbReference>
<dbReference type="GO" id="GO:0006999">
    <property type="term" value="P:nuclear pore organization"/>
    <property type="evidence" value="ECO:0007669"/>
    <property type="project" value="TreeGrafter"/>
</dbReference>
<dbReference type="InParanoid" id="C4QZT7"/>
<comment type="similarity">
    <text evidence="3">Belongs to the NDC1 family.</text>
</comment>
<dbReference type="GO" id="GO:0070631">
    <property type="term" value="P:spindle pole body localization"/>
    <property type="evidence" value="ECO:0007669"/>
    <property type="project" value="TreeGrafter"/>
</dbReference>
<evidence type="ECO:0000256" key="1">
    <source>
        <dbReference type="ARBA" id="ARBA00004232"/>
    </source>
</evidence>
<dbReference type="HOGENOM" id="CLU_028040_0_0_1"/>
<dbReference type="Proteomes" id="UP000000314">
    <property type="component" value="Chromosome 2"/>
</dbReference>
<protein>
    <submittedName>
        <fullName evidence="14">Nuclear envelope protein with multiple putative transmembrane domains</fullName>
    </submittedName>
</protein>
<evidence type="ECO:0000256" key="3">
    <source>
        <dbReference type="ARBA" id="ARBA00005760"/>
    </source>
</evidence>
<keyword evidence="10" id="KW-0906">Nuclear pore complex</keyword>
<dbReference type="GO" id="GO:0106166">
    <property type="term" value="F:spindle pole body-nuclear membrane anchor activity"/>
    <property type="evidence" value="ECO:0007669"/>
    <property type="project" value="TreeGrafter"/>
</dbReference>
<keyword evidence="4" id="KW-0813">Transport</keyword>
<keyword evidence="7" id="KW-0653">Protein transport</keyword>
<dbReference type="GO" id="GO:0031965">
    <property type="term" value="C:nuclear membrane"/>
    <property type="evidence" value="ECO:0007669"/>
    <property type="project" value="UniProtKB-SubCell"/>
</dbReference>
<dbReference type="GO" id="GO:0070762">
    <property type="term" value="C:nuclear pore transmembrane ring"/>
    <property type="evidence" value="ECO:0007669"/>
    <property type="project" value="TreeGrafter"/>
</dbReference>
<keyword evidence="12" id="KW-0539">Nucleus</keyword>
<dbReference type="Pfam" id="PF09531">
    <property type="entry name" value="Ndc1_Nup"/>
    <property type="match status" value="1"/>
</dbReference>
<accession>C4QZT7</accession>
<keyword evidence="9" id="KW-0811">Translocation</keyword>
<dbReference type="GO" id="GO:0015031">
    <property type="term" value="P:protein transport"/>
    <property type="evidence" value="ECO:0007669"/>
    <property type="project" value="UniProtKB-KW"/>
</dbReference>
<evidence type="ECO:0000256" key="2">
    <source>
        <dbReference type="ARBA" id="ARBA00004567"/>
    </source>
</evidence>
<comment type="subcellular location">
    <subcellularLocation>
        <location evidence="1">Nucleus membrane</location>
        <topology evidence="1">Multi-pass membrane protein</topology>
    </subcellularLocation>
    <subcellularLocation>
        <location evidence="2">Nucleus</location>
        <location evidence="2">Nuclear pore complex</location>
    </subcellularLocation>
</comment>
<name>C4QZT7_KOMPG</name>